<dbReference type="CDD" id="cd17536">
    <property type="entry name" value="REC_YesN-like"/>
    <property type="match status" value="1"/>
</dbReference>
<dbReference type="Gene3D" id="1.10.10.60">
    <property type="entry name" value="Homeodomain-like"/>
    <property type="match status" value="2"/>
</dbReference>
<dbReference type="PANTHER" id="PTHR43280:SF2">
    <property type="entry name" value="HTH-TYPE TRANSCRIPTIONAL REGULATOR EXSA"/>
    <property type="match status" value="1"/>
</dbReference>
<feature type="domain" description="HTH araC/xylS-type" evidence="7">
    <location>
        <begin position="409"/>
        <end position="507"/>
    </location>
</feature>
<dbReference type="SUPFAM" id="SSF52172">
    <property type="entry name" value="CheY-like"/>
    <property type="match status" value="1"/>
</dbReference>
<evidence type="ECO:0000256" key="5">
    <source>
        <dbReference type="ARBA" id="ARBA00024867"/>
    </source>
</evidence>
<sequence>MEQIRIFLVDDEPMAIRHIKRVLGEEQETYQIVGTAENGRQVLEKLEACRPDMILADVCMPVMDGLELAGAVKEHYPEIKVILLTSYKDFSFVQQGIALGIAGYMIKNEITKEQVDSEIKRLFLQSKMEKEKNRTYFEKNLLNFLNHGEKSIVTFTAPEGCGISYAVISIFRKTPIRLSEIEEKEFRLDENQIETIVHSENMKCRAAVKVSSVSYCLIFYVRNLPSERQQQEQLCAVAGQIEGFLKEQKEEYVLLVSPANLTFDEIPSCFQRQRVWERYTHTLDKGHVWYSWEYEKEKNMGQQVDIWKWMEEIVDPVNREWKLDTAVEKLRRYRDTMPAETFLHIAKLLYQELLAKRKKSCLSTNELEKRIKYDFQNAEGLENWLSEEIKKTKRESETEGAQSYSEYIKGALDYIHGNYEKQISLEDISRYIGISESHLRRSFRRETGTTVVDYITRYRIEKAKRLLETGQYVIGEIYEKVGFSTSQYFSIVFKRYEKISPGQYQKKWSSQRE</sequence>
<dbReference type="InterPro" id="IPR009057">
    <property type="entry name" value="Homeodomain-like_sf"/>
</dbReference>
<evidence type="ECO:0000256" key="3">
    <source>
        <dbReference type="ARBA" id="ARBA00023125"/>
    </source>
</evidence>
<dbReference type="GO" id="GO:0000160">
    <property type="term" value="P:phosphorelay signal transduction system"/>
    <property type="evidence" value="ECO:0007669"/>
    <property type="project" value="InterPro"/>
</dbReference>
<dbReference type="PROSITE" id="PS50110">
    <property type="entry name" value="RESPONSE_REGULATORY"/>
    <property type="match status" value="1"/>
</dbReference>
<evidence type="ECO:0000256" key="6">
    <source>
        <dbReference type="PROSITE-ProRule" id="PRU00169"/>
    </source>
</evidence>
<organism evidence="9 10">
    <name type="scientific">Blautia producta</name>
    <dbReference type="NCBI Taxonomy" id="33035"/>
    <lineage>
        <taxon>Bacteria</taxon>
        <taxon>Bacillati</taxon>
        <taxon>Bacillota</taxon>
        <taxon>Clostridia</taxon>
        <taxon>Lachnospirales</taxon>
        <taxon>Lachnospiraceae</taxon>
        <taxon>Blautia</taxon>
    </lineage>
</organism>
<evidence type="ECO:0000313" key="10">
    <source>
        <dbReference type="Proteomes" id="UP000289794"/>
    </source>
</evidence>
<protein>
    <recommendedName>
        <fullName evidence="1">Stage 0 sporulation protein A homolog</fullName>
    </recommendedName>
</protein>
<keyword evidence="3" id="KW-0238">DNA-binding</keyword>
<dbReference type="SUPFAM" id="SSF46689">
    <property type="entry name" value="Homeodomain-like"/>
    <property type="match status" value="2"/>
</dbReference>
<reference evidence="9 10" key="1">
    <citation type="submission" date="2019-01" db="EMBL/GenBank/DDBJ databases">
        <title>PMF-metabolizing Aryl O-demethylase.</title>
        <authorList>
            <person name="Kim M."/>
        </authorList>
    </citation>
    <scope>NUCLEOTIDE SEQUENCE [LARGE SCALE GENOMIC DNA]</scope>
    <source>
        <strain evidence="9 10">PMF1</strain>
    </source>
</reference>
<dbReference type="KEGG" id="bpro:PMF13cell1_04422"/>
<dbReference type="InterPro" id="IPR011006">
    <property type="entry name" value="CheY-like_superfamily"/>
</dbReference>
<feature type="modified residue" description="4-aspartylphosphate" evidence="6">
    <location>
        <position position="57"/>
    </location>
</feature>
<dbReference type="PANTHER" id="PTHR43280">
    <property type="entry name" value="ARAC-FAMILY TRANSCRIPTIONAL REGULATOR"/>
    <property type="match status" value="1"/>
</dbReference>
<dbReference type="SMART" id="SM00448">
    <property type="entry name" value="REC"/>
    <property type="match status" value="1"/>
</dbReference>
<dbReference type="PROSITE" id="PS01124">
    <property type="entry name" value="HTH_ARAC_FAMILY_2"/>
    <property type="match status" value="1"/>
</dbReference>
<dbReference type="EMBL" id="CP035945">
    <property type="protein sequence ID" value="QBE98856.1"/>
    <property type="molecule type" value="Genomic_DNA"/>
</dbReference>
<dbReference type="AlphaFoldDB" id="A0A4P6M2Z4"/>
<evidence type="ECO:0000313" key="9">
    <source>
        <dbReference type="EMBL" id="QBE98856.1"/>
    </source>
</evidence>
<keyword evidence="6" id="KW-0597">Phosphoprotein</keyword>
<dbReference type="Pfam" id="PF12833">
    <property type="entry name" value="HTH_18"/>
    <property type="match status" value="1"/>
</dbReference>
<keyword evidence="2" id="KW-0805">Transcription regulation</keyword>
<accession>A0A4P6M2Z4</accession>
<dbReference type="Pfam" id="PF00072">
    <property type="entry name" value="Response_reg"/>
    <property type="match status" value="1"/>
</dbReference>
<evidence type="ECO:0000259" key="7">
    <source>
        <dbReference type="PROSITE" id="PS01124"/>
    </source>
</evidence>
<dbReference type="GO" id="GO:0003700">
    <property type="term" value="F:DNA-binding transcription factor activity"/>
    <property type="evidence" value="ECO:0007669"/>
    <property type="project" value="InterPro"/>
</dbReference>
<dbReference type="SMART" id="SM00342">
    <property type="entry name" value="HTH_ARAC"/>
    <property type="match status" value="1"/>
</dbReference>
<evidence type="ECO:0000256" key="1">
    <source>
        <dbReference type="ARBA" id="ARBA00018672"/>
    </source>
</evidence>
<evidence type="ECO:0000256" key="4">
    <source>
        <dbReference type="ARBA" id="ARBA00023163"/>
    </source>
</evidence>
<dbReference type="InterPro" id="IPR018060">
    <property type="entry name" value="HTH_AraC"/>
</dbReference>
<dbReference type="Gene3D" id="3.40.50.2300">
    <property type="match status" value="1"/>
</dbReference>
<evidence type="ECO:0000259" key="8">
    <source>
        <dbReference type="PROSITE" id="PS50110"/>
    </source>
</evidence>
<feature type="domain" description="Response regulatory" evidence="8">
    <location>
        <begin position="5"/>
        <end position="122"/>
    </location>
</feature>
<name>A0A4P6M2Z4_9FIRM</name>
<gene>
    <name evidence="9" type="ORF">PMF13cell1_04422</name>
</gene>
<keyword evidence="4" id="KW-0804">Transcription</keyword>
<evidence type="ECO:0000256" key="2">
    <source>
        <dbReference type="ARBA" id="ARBA00023015"/>
    </source>
</evidence>
<dbReference type="GO" id="GO:0043565">
    <property type="term" value="F:sequence-specific DNA binding"/>
    <property type="evidence" value="ECO:0007669"/>
    <property type="project" value="InterPro"/>
</dbReference>
<dbReference type="RefSeq" id="WP_130182129.1">
    <property type="nucleotide sequence ID" value="NZ_CP035945.1"/>
</dbReference>
<proteinExistence type="predicted"/>
<dbReference type="InterPro" id="IPR001789">
    <property type="entry name" value="Sig_transdc_resp-reg_receiver"/>
</dbReference>
<dbReference type="Proteomes" id="UP000289794">
    <property type="component" value="Chromosome"/>
</dbReference>
<comment type="function">
    <text evidence="5">May play the central regulatory role in sporulation. It may be an element of the effector pathway responsible for the activation of sporulation genes in response to nutritional stress. Spo0A may act in concert with spo0H (a sigma factor) to control the expression of some genes that are critical to the sporulation process.</text>
</comment>